<name>A0ABD2Z5G3_9GENT</name>
<dbReference type="GO" id="GO:0006353">
    <property type="term" value="P:DNA-templated transcription termination"/>
    <property type="evidence" value="ECO:0007669"/>
    <property type="project" value="UniProtKB-KW"/>
</dbReference>
<dbReference type="Gene3D" id="1.25.70.10">
    <property type="entry name" value="Transcription termination factor 3, mitochondrial"/>
    <property type="match status" value="1"/>
</dbReference>
<evidence type="ECO:0000256" key="2">
    <source>
        <dbReference type="ARBA" id="ARBA00022472"/>
    </source>
</evidence>
<reference evidence="4 5" key="1">
    <citation type="submission" date="2024-11" db="EMBL/GenBank/DDBJ databases">
        <title>A near-complete genome assembly of Cinchona calisaya.</title>
        <authorList>
            <person name="Lian D.C."/>
            <person name="Zhao X.W."/>
            <person name="Wei L."/>
        </authorList>
    </citation>
    <scope>NUCLEOTIDE SEQUENCE [LARGE SCALE GENOMIC DNA]</scope>
    <source>
        <tissue evidence="4">Nenye</tissue>
    </source>
</reference>
<comment type="similarity">
    <text evidence="1">Belongs to the mTERF family.</text>
</comment>
<dbReference type="AlphaFoldDB" id="A0ABD2Z5G3"/>
<organism evidence="4 5">
    <name type="scientific">Cinchona calisaya</name>
    <dbReference type="NCBI Taxonomy" id="153742"/>
    <lineage>
        <taxon>Eukaryota</taxon>
        <taxon>Viridiplantae</taxon>
        <taxon>Streptophyta</taxon>
        <taxon>Embryophyta</taxon>
        <taxon>Tracheophyta</taxon>
        <taxon>Spermatophyta</taxon>
        <taxon>Magnoliopsida</taxon>
        <taxon>eudicotyledons</taxon>
        <taxon>Gunneridae</taxon>
        <taxon>Pentapetalae</taxon>
        <taxon>asterids</taxon>
        <taxon>lamiids</taxon>
        <taxon>Gentianales</taxon>
        <taxon>Rubiaceae</taxon>
        <taxon>Cinchonoideae</taxon>
        <taxon>Cinchoneae</taxon>
        <taxon>Cinchona</taxon>
    </lineage>
</organism>
<dbReference type="Proteomes" id="UP001630127">
    <property type="component" value="Unassembled WGS sequence"/>
</dbReference>
<keyword evidence="3" id="KW-0809">Transit peptide</keyword>
<comment type="caution">
    <text evidence="4">The sequence shown here is derived from an EMBL/GenBank/DDBJ whole genome shotgun (WGS) entry which is preliminary data.</text>
</comment>
<dbReference type="PANTHER" id="PTHR13068">
    <property type="entry name" value="CGI-12 PROTEIN-RELATED"/>
    <property type="match status" value="1"/>
</dbReference>
<keyword evidence="2" id="KW-0805">Transcription regulation</keyword>
<evidence type="ECO:0000256" key="1">
    <source>
        <dbReference type="ARBA" id="ARBA00007692"/>
    </source>
</evidence>
<evidence type="ECO:0000313" key="5">
    <source>
        <dbReference type="Proteomes" id="UP001630127"/>
    </source>
</evidence>
<dbReference type="Pfam" id="PF02536">
    <property type="entry name" value="mTERF"/>
    <property type="match status" value="2"/>
</dbReference>
<proteinExistence type="inferred from homology"/>
<accession>A0ABD2Z5G3</accession>
<evidence type="ECO:0000313" key="4">
    <source>
        <dbReference type="EMBL" id="KAL3514029.1"/>
    </source>
</evidence>
<dbReference type="FunFam" id="1.25.70.10:FF:000001">
    <property type="entry name" value="Mitochondrial transcription termination factor-like"/>
    <property type="match status" value="1"/>
</dbReference>
<dbReference type="EMBL" id="JBJUIK010000011">
    <property type="protein sequence ID" value="KAL3514029.1"/>
    <property type="molecule type" value="Genomic_DNA"/>
</dbReference>
<evidence type="ECO:0008006" key="6">
    <source>
        <dbReference type="Google" id="ProtNLM"/>
    </source>
</evidence>
<sequence>MMLSRLHSSNNGVRRLLYFKSPWPSYSTKASTAAAAARQPTTQFMAAYLMNSLGFSKTEALSTQKKVTSYKRFNRDPNLVINYFHQELGLTKSQIKTVISSTPQLLFYNVDKTLKPKVRVFQDFGLSGSDFRRVLMHYKNILTRGLETDIIAPINCLRELLGSDENAAKVVRNFTPLLNSRTPERVKLIAGLLRKFGFSHENVVKFIVNDPRWIIKAPELLEEVVDRVENEFGIPRESKMFFYGVRVLFGLKKSTIDEKFRMFRRCGWSNDADVYSMVRRLPIVLTKSEDRIRKTVEFFVGELGYTHEYLTSHPTVFNLSLERRVKPRCEVLQVLNEKKLMNRKRCLYNAVVLPELKFVDLFLLPYKDEIPEVYDSYIKSVAR</sequence>
<keyword evidence="2" id="KW-0806">Transcription termination</keyword>
<dbReference type="SMART" id="SM00733">
    <property type="entry name" value="Mterf"/>
    <property type="match status" value="7"/>
</dbReference>
<dbReference type="InterPro" id="IPR003690">
    <property type="entry name" value="MTERF"/>
</dbReference>
<gene>
    <name evidence="4" type="ORF">ACH5RR_026746</name>
</gene>
<dbReference type="InterPro" id="IPR038538">
    <property type="entry name" value="MTERF_sf"/>
</dbReference>
<dbReference type="PANTHER" id="PTHR13068:SF231">
    <property type="entry name" value="TRANSCRIPTION TERMINATION FACTOR MTERF2, CHLOROPLASTIC-LIKE"/>
    <property type="match status" value="1"/>
</dbReference>
<evidence type="ECO:0000256" key="3">
    <source>
        <dbReference type="ARBA" id="ARBA00022946"/>
    </source>
</evidence>
<protein>
    <recommendedName>
        <fullName evidence="6">Mitochondrial transcription termination factor</fullName>
    </recommendedName>
</protein>
<keyword evidence="5" id="KW-1185">Reference proteome</keyword>
<keyword evidence="2" id="KW-0804">Transcription</keyword>